<dbReference type="PANTHER" id="PTHR24363:SF7">
    <property type="entry name" value="SERINE_THREONINE-PROTEIN KINASE-LIKE PROTEIN E"/>
    <property type="match status" value="1"/>
</dbReference>
<feature type="transmembrane region" description="Helical" evidence="3">
    <location>
        <begin position="347"/>
        <end position="370"/>
    </location>
</feature>
<evidence type="ECO:0000256" key="2">
    <source>
        <dbReference type="ARBA" id="ARBA00022840"/>
    </source>
</evidence>
<dbReference type="GO" id="GO:0004674">
    <property type="term" value="F:protein serine/threonine kinase activity"/>
    <property type="evidence" value="ECO:0007669"/>
    <property type="project" value="TreeGrafter"/>
</dbReference>
<feature type="transmembrane region" description="Helical" evidence="3">
    <location>
        <begin position="306"/>
        <end position="327"/>
    </location>
</feature>
<reference evidence="5" key="1">
    <citation type="submission" date="2019-12" db="EMBL/GenBank/DDBJ databases">
        <title>High-Quality draft genome sequences of three cyanobacteria isolated from the limestone walls of the Old Cathedral of Coimbra.</title>
        <authorList>
            <person name="Tiago I."/>
            <person name="Soares F."/>
            <person name="Portugal A."/>
        </authorList>
    </citation>
    <scope>NUCLEOTIDE SEQUENCE [LARGE SCALE GENOMIC DNA]</scope>
    <source>
        <strain evidence="5">C</strain>
    </source>
</reference>
<dbReference type="Pfam" id="PF00069">
    <property type="entry name" value="Pkinase"/>
    <property type="match status" value="1"/>
</dbReference>
<keyword evidence="5" id="KW-0418">Kinase</keyword>
<dbReference type="RefSeq" id="WP_161823933.1">
    <property type="nucleotide sequence ID" value="NZ_WVIC01000004.1"/>
</dbReference>
<dbReference type="PROSITE" id="PS00108">
    <property type="entry name" value="PROTEIN_KINASE_ST"/>
    <property type="match status" value="1"/>
</dbReference>
<keyword evidence="1" id="KW-0547">Nucleotide-binding</keyword>
<accession>A0A8K2AND1</accession>
<evidence type="ECO:0000313" key="6">
    <source>
        <dbReference type="Proteomes" id="UP000607397"/>
    </source>
</evidence>
<dbReference type="InterPro" id="IPR011009">
    <property type="entry name" value="Kinase-like_dom_sf"/>
</dbReference>
<keyword evidence="3" id="KW-0812">Transmembrane</keyword>
<evidence type="ECO:0000256" key="3">
    <source>
        <dbReference type="SAM" id="Phobius"/>
    </source>
</evidence>
<dbReference type="GO" id="GO:0005524">
    <property type="term" value="F:ATP binding"/>
    <property type="evidence" value="ECO:0007669"/>
    <property type="project" value="UniProtKB-KW"/>
</dbReference>
<evidence type="ECO:0000259" key="4">
    <source>
        <dbReference type="PROSITE" id="PS50011"/>
    </source>
</evidence>
<sequence>MATDTVLTDRYQIEELLSQKAGRRTFLAKDLQSQVPVIIKLLRFGDDFRWDDLKLFEREASTLKNLDHPEIPKYLDYFEVNEVDIPGFALVQSYIEAPSLATLITRGRKFSETEIIELADRLLDLLTYLHGQHPPVIHRDIKPSNILLRNRSGNSIGDVYLVDFGSVQTVAKKEEGTITIVGSYGYIPLEQFGGQTTTASDLYSLGMTLIYLLTGTHPAELPQVDGRVKFNAEISKQFERWLEKMTHPHLDKRFDSAKVAQLALKSEDGSYGSFDRLKPAHTQIRLYRDRNRLQITWHEASRISGVLNLISSILVIGFSVAMPFKIFELLVSLITDIQLITNIQLMNPFLFILLLALYSFGYAVIVKVLLSWCQQIYKFIPKTGYSLVVDGRNIYKSKNRRNGHNPINLSDHSRSQIEILAYNPGYTFNKCLDTNGKLIPGSTITIPPKLYLYCGNFEYSLPARFSSTEFSQAELWWLGQELSDFLNLELQVIYPTPEVPPAPTCGGGC</sequence>
<keyword evidence="6" id="KW-1185">Reference proteome</keyword>
<dbReference type="Gene3D" id="1.10.510.10">
    <property type="entry name" value="Transferase(Phosphotransferase) domain 1"/>
    <property type="match status" value="1"/>
</dbReference>
<keyword evidence="2" id="KW-0067">ATP-binding</keyword>
<dbReference type="PROSITE" id="PS50011">
    <property type="entry name" value="PROTEIN_KINASE_DOM"/>
    <property type="match status" value="1"/>
</dbReference>
<dbReference type="SMART" id="SM00220">
    <property type="entry name" value="S_TKc"/>
    <property type="match status" value="1"/>
</dbReference>
<dbReference type="InterPro" id="IPR008271">
    <property type="entry name" value="Ser/Thr_kinase_AS"/>
</dbReference>
<dbReference type="InterPro" id="IPR000719">
    <property type="entry name" value="Prot_kinase_dom"/>
</dbReference>
<keyword evidence="3" id="KW-1133">Transmembrane helix</keyword>
<dbReference type="SUPFAM" id="SSF56112">
    <property type="entry name" value="Protein kinase-like (PK-like)"/>
    <property type="match status" value="1"/>
</dbReference>
<dbReference type="Proteomes" id="UP000607397">
    <property type="component" value="Unassembled WGS sequence"/>
</dbReference>
<dbReference type="Gene3D" id="3.30.200.20">
    <property type="entry name" value="Phosphorylase Kinase, domain 1"/>
    <property type="match status" value="1"/>
</dbReference>
<protein>
    <submittedName>
        <fullName evidence="5">Protein kinase</fullName>
    </submittedName>
</protein>
<keyword evidence="3" id="KW-0472">Membrane</keyword>
<gene>
    <name evidence="5" type="ORF">GS597_02765</name>
</gene>
<evidence type="ECO:0000313" key="5">
    <source>
        <dbReference type="EMBL" id="NCJ05451.1"/>
    </source>
</evidence>
<dbReference type="EMBL" id="WVIC01000004">
    <property type="protein sequence ID" value="NCJ05451.1"/>
    <property type="molecule type" value="Genomic_DNA"/>
</dbReference>
<comment type="caution">
    <text evidence="5">The sequence shown here is derived from an EMBL/GenBank/DDBJ whole genome shotgun (WGS) entry which is preliminary data.</text>
</comment>
<dbReference type="CDD" id="cd14014">
    <property type="entry name" value="STKc_PknB_like"/>
    <property type="match status" value="1"/>
</dbReference>
<feature type="domain" description="Protein kinase" evidence="4">
    <location>
        <begin position="11"/>
        <end position="264"/>
    </location>
</feature>
<evidence type="ECO:0000256" key="1">
    <source>
        <dbReference type="ARBA" id="ARBA00022741"/>
    </source>
</evidence>
<organism evidence="5 6">
    <name type="scientific">Petrachloros mirabilis ULC683</name>
    <dbReference type="NCBI Taxonomy" id="2781853"/>
    <lineage>
        <taxon>Bacteria</taxon>
        <taxon>Bacillati</taxon>
        <taxon>Cyanobacteriota</taxon>
        <taxon>Cyanophyceae</taxon>
        <taxon>Synechococcales</taxon>
        <taxon>Petrachlorosaceae</taxon>
        <taxon>Petrachloros</taxon>
        <taxon>Petrachloros mirabilis</taxon>
    </lineage>
</organism>
<proteinExistence type="predicted"/>
<keyword evidence="5" id="KW-0808">Transferase</keyword>
<name>A0A8K2AND1_9CYAN</name>
<dbReference type="PANTHER" id="PTHR24363">
    <property type="entry name" value="SERINE/THREONINE PROTEIN KINASE"/>
    <property type="match status" value="1"/>
</dbReference>
<dbReference type="AlphaFoldDB" id="A0A8K2AND1"/>